<comment type="caution">
    <text evidence="2">The sequence shown here is derived from an EMBL/GenBank/DDBJ whole genome shotgun (WGS) entry which is preliminary data.</text>
</comment>
<dbReference type="PANTHER" id="PTHR12993:SF11">
    <property type="entry name" value="N-ACETYLGLUCOSAMINYL-PHOSPHATIDYLINOSITOL DE-N-ACETYLASE"/>
    <property type="match status" value="1"/>
</dbReference>
<dbReference type="PANTHER" id="PTHR12993">
    <property type="entry name" value="N-ACETYLGLUCOSAMINYL-PHOSPHATIDYLINOSITOL DE-N-ACETYLASE-RELATED"/>
    <property type="match status" value="1"/>
</dbReference>
<dbReference type="GO" id="GO:0016137">
    <property type="term" value="P:glycoside metabolic process"/>
    <property type="evidence" value="ECO:0007669"/>
    <property type="project" value="UniProtKB-ARBA"/>
</dbReference>
<dbReference type="AlphaFoldDB" id="A0A502D221"/>
<evidence type="ECO:0000313" key="3">
    <source>
        <dbReference type="Proteomes" id="UP000317722"/>
    </source>
</evidence>
<sequence>MSANAASGSLGLCFAHPDDESYSTYGTVALHSRHENFRLAVLHATDGGAGGVAPGVLVSPSSLGAHRRSEADAAWRAVGRIPDRDVWLGHDDGQVAQVGHHRLVEQVCAFLDQERPDVVVTFGPDGITGHPDHLAIGQATDEAFHTVRRSNGPGLRRLLHTAIAATPFARHQDARVARGLPRWDPQTTYHLRAVPDDDIGVLVDTRPVADAVVAGLKAHSTQRTALFDPEGDDRDWRRYATREFHVVAWPPQQAGGPVLADVFEGLGA</sequence>
<dbReference type="RefSeq" id="WP_140738238.1">
    <property type="nucleotide sequence ID" value="NZ_RCZM01000002.1"/>
</dbReference>
<dbReference type="Gene3D" id="3.40.50.10320">
    <property type="entry name" value="LmbE-like"/>
    <property type="match status" value="1"/>
</dbReference>
<protein>
    <submittedName>
        <fullName evidence="2">PIG-L family deacetylase</fullName>
    </submittedName>
</protein>
<dbReference type="Pfam" id="PF02585">
    <property type="entry name" value="PIG-L"/>
    <property type="match status" value="1"/>
</dbReference>
<keyword evidence="1" id="KW-0862">Zinc</keyword>
<gene>
    <name evidence="2" type="ORF">EAH86_07180</name>
</gene>
<reference evidence="2 3" key="1">
    <citation type="journal article" date="2019" name="Environ. Microbiol.">
        <title>Species interactions and distinct microbial communities in high Arctic permafrost affected cryosols are associated with the CH4 and CO2 gas fluxes.</title>
        <authorList>
            <person name="Altshuler I."/>
            <person name="Hamel J."/>
            <person name="Turney S."/>
            <person name="Magnuson E."/>
            <person name="Levesque R."/>
            <person name="Greer C."/>
            <person name="Whyte L.G."/>
        </authorList>
    </citation>
    <scope>NUCLEOTIDE SEQUENCE [LARGE SCALE GENOMIC DNA]</scope>
    <source>
        <strain evidence="2 3">S9.3A</strain>
    </source>
</reference>
<name>A0A502D221_9MICO</name>
<dbReference type="InterPro" id="IPR003737">
    <property type="entry name" value="GlcNAc_PI_deacetylase-related"/>
</dbReference>
<keyword evidence="3" id="KW-1185">Reference proteome</keyword>
<dbReference type="SUPFAM" id="SSF102588">
    <property type="entry name" value="LmbE-like"/>
    <property type="match status" value="1"/>
</dbReference>
<organism evidence="2 3">
    <name type="scientific">Pedococcus bigeumensis</name>
    <dbReference type="NCBI Taxonomy" id="433644"/>
    <lineage>
        <taxon>Bacteria</taxon>
        <taxon>Bacillati</taxon>
        <taxon>Actinomycetota</taxon>
        <taxon>Actinomycetes</taxon>
        <taxon>Micrococcales</taxon>
        <taxon>Intrasporangiaceae</taxon>
        <taxon>Pedococcus</taxon>
    </lineage>
</organism>
<dbReference type="Proteomes" id="UP000317722">
    <property type="component" value="Unassembled WGS sequence"/>
</dbReference>
<proteinExistence type="predicted"/>
<dbReference type="GO" id="GO:0016811">
    <property type="term" value="F:hydrolase activity, acting on carbon-nitrogen (but not peptide) bonds, in linear amides"/>
    <property type="evidence" value="ECO:0007669"/>
    <property type="project" value="TreeGrafter"/>
</dbReference>
<dbReference type="EMBL" id="RCZM01000002">
    <property type="protein sequence ID" value="TPG18166.1"/>
    <property type="molecule type" value="Genomic_DNA"/>
</dbReference>
<evidence type="ECO:0000256" key="1">
    <source>
        <dbReference type="ARBA" id="ARBA00022833"/>
    </source>
</evidence>
<dbReference type="InterPro" id="IPR024078">
    <property type="entry name" value="LmbE-like_dom_sf"/>
</dbReference>
<evidence type="ECO:0000313" key="2">
    <source>
        <dbReference type="EMBL" id="TPG18166.1"/>
    </source>
</evidence>
<dbReference type="OrthoDB" id="3514174at2"/>
<accession>A0A502D221</accession>